<accession>W1Y076</accession>
<protein>
    <submittedName>
        <fullName evidence="2">Pneumococcal surface protein A</fullName>
    </submittedName>
</protein>
<organism evidence="2">
    <name type="scientific">human gut metagenome</name>
    <dbReference type="NCBI Taxonomy" id="408170"/>
    <lineage>
        <taxon>unclassified sequences</taxon>
        <taxon>metagenomes</taxon>
        <taxon>organismal metagenomes</taxon>
    </lineage>
</organism>
<gene>
    <name evidence="2" type="ORF">Q604_UNBC09732G0002</name>
</gene>
<dbReference type="InterPro" id="IPR018337">
    <property type="entry name" value="Cell_wall/Cho-bd_repeat"/>
</dbReference>
<dbReference type="Pfam" id="PF19127">
    <property type="entry name" value="Choline_bind_3"/>
    <property type="match status" value="1"/>
</dbReference>
<dbReference type="Gene3D" id="2.10.270.10">
    <property type="entry name" value="Cholin Binding"/>
    <property type="match status" value="1"/>
</dbReference>
<proteinExistence type="predicted"/>
<reference evidence="2" key="1">
    <citation type="submission" date="2013-12" db="EMBL/GenBank/DDBJ databases">
        <title>A Varibaculum cambriense genome reconstructed from a premature infant gut community with otherwise low bacterial novelty that shifts toward anaerobic metabolism during the third week of life.</title>
        <authorList>
            <person name="Brown C.T."/>
            <person name="Sharon I."/>
            <person name="Thomas B.C."/>
            <person name="Castelle C.J."/>
            <person name="Morowitz M.J."/>
            <person name="Banfield J.F."/>
        </authorList>
    </citation>
    <scope>NUCLEOTIDE SEQUENCE</scope>
</reference>
<comment type="caution">
    <text evidence="2">The sequence shown here is derived from an EMBL/GenBank/DDBJ whole genome shotgun (WGS) entry which is preliminary data.</text>
</comment>
<name>W1Y076_9ZZZZ</name>
<dbReference type="SUPFAM" id="SSF69360">
    <property type="entry name" value="Cell wall binding repeat"/>
    <property type="match status" value="1"/>
</dbReference>
<dbReference type="PROSITE" id="PS51170">
    <property type="entry name" value="CW"/>
    <property type="match status" value="1"/>
</dbReference>
<keyword evidence="1" id="KW-0677">Repeat</keyword>
<sequence length="91" mass="10376">MKKITNFLLSSILIATITVPASATEMIIPSMKNITIGNNFNLSNTGYGWIVQDNKWYYLDDDGSKHIGLLIDDGKYYYFDTNGHLIDNYFN</sequence>
<dbReference type="EMBL" id="AZMM01009732">
    <property type="protein sequence ID" value="ETJ35958.1"/>
    <property type="molecule type" value="Genomic_DNA"/>
</dbReference>
<dbReference type="AlphaFoldDB" id="W1Y076"/>
<evidence type="ECO:0000313" key="2">
    <source>
        <dbReference type="EMBL" id="ETJ35958.1"/>
    </source>
</evidence>
<evidence type="ECO:0000256" key="1">
    <source>
        <dbReference type="ARBA" id="ARBA00022737"/>
    </source>
</evidence>